<protein>
    <submittedName>
        <fullName evidence="4">Uncharacterized protein</fullName>
    </submittedName>
</protein>
<feature type="coiled-coil region" evidence="1">
    <location>
        <begin position="478"/>
        <end position="515"/>
    </location>
</feature>
<dbReference type="Proteomes" id="UP000000768">
    <property type="component" value="Chromosome 8"/>
</dbReference>
<feature type="signal peptide" evidence="3">
    <location>
        <begin position="1"/>
        <end position="17"/>
    </location>
</feature>
<feature type="compositionally biased region" description="Basic residues" evidence="2">
    <location>
        <begin position="95"/>
        <end position="107"/>
    </location>
</feature>
<organism evidence="4 5">
    <name type="scientific">Sorghum bicolor</name>
    <name type="common">Sorghum</name>
    <name type="synonym">Sorghum vulgare</name>
    <dbReference type="NCBI Taxonomy" id="4558"/>
    <lineage>
        <taxon>Eukaryota</taxon>
        <taxon>Viridiplantae</taxon>
        <taxon>Streptophyta</taxon>
        <taxon>Embryophyta</taxon>
        <taxon>Tracheophyta</taxon>
        <taxon>Spermatophyta</taxon>
        <taxon>Magnoliopsida</taxon>
        <taxon>Liliopsida</taxon>
        <taxon>Poales</taxon>
        <taxon>Poaceae</taxon>
        <taxon>PACMAD clade</taxon>
        <taxon>Panicoideae</taxon>
        <taxon>Andropogonodae</taxon>
        <taxon>Andropogoneae</taxon>
        <taxon>Sorghinae</taxon>
        <taxon>Sorghum</taxon>
    </lineage>
</organism>
<evidence type="ECO:0000313" key="4">
    <source>
        <dbReference type="EMBL" id="OQU79098.1"/>
    </source>
</evidence>
<evidence type="ECO:0000313" key="5">
    <source>
        <dbReference type="Proteomes" id="UP000000768"/>
    </source>
</evidence>
<dbReference type="PANTHER" id="PTHR33063">
    <property type="entry name" value="OS02G0583500 PROTEIN"/>
    <property type="match status" value="1"/>
</dbReference>
<feature type="chain" id="PRO_5012102713" evidence="3">
    <location>
        <begin position="18"/>
        <end position="534"/>
    </location>
</feature>
<dbReference type="OMA" id="EAYEEEW"/>
<feature type="region of interest" description="Disordered" evidence="2">
    <location>
        <begin position="55"/>
        <end position="130"/>
    </location>
</feature>
<dbReference type="Gramene" id="OQU79098">
    <property type="protein sequence ID" value="OQU79098"/>
    <property type="gene ID" value="SORBI_3008G095633"/>
</dbReference>
<reference evidence="4 5" key="1">
    <citation type="journal article" date="2009" name="Nature">
        <title>The Sorghum bicolor genome and the diversification of grasses.</title>
        <authorList>
            <person name="Paterson A.H."/>
            <person name="Bowers J.E."/>
            <person name="Bruggmann R."/>
            <person name="Dubchak I."/>
            <person name="Grimwood J."/>
            <person name="Gundlach H."/>
            <person name="Haberer G."/>
            <person name="Hellsten U."/>
            <person name="Mitros T."/>
            <person name="Poliakov A."/>
            <person name="Schmutz J."/>
            <person name="Spannagl M."/>
            <person name="Tang H."/>
            <person name="Wang X."/>
            <person name="Wicker T."/>
            <person name="Bharti A.K."/>
            <person name="Chapman J."/>
            <person name="Feltus F.A."/>
            <person name="Gowik U."/>
            <person name="Grigoriev I.V."/>
            <person name="Lyons E."/>
            <person name="Maher C.A."/>
            <person name="Martis M."/>
            <person name="Narechania A."/>
            <person name="Otillar R.P."/>
            <person name="Penning B.W."/>
            <person name="Salamov A.A."/>
            <person name="Wang Y."/>
            <person name="Zhang L."/>
            <person name="Carpita N.C."/>
            <person name="Freeling M."/>
            <person name="Gingle A.R."/>
            <person name="Hash C.T."/>
            <person name="Keller B."/>
            <person name="Klein P."/>
            <person name="Kresovich S."/>
            <person name="McCann M.C."/>
            <person name="Ming R."/>
            <person name="Peterson D.G."/>
            <person name="Mehboob-ur-Rahman"/>
            <person name="Ware D."/>
            <person name="Westhoff P."/>
            <person name="Mayer K.F."/>
            <person name="Messing J."/>
            <person name="Rokhsar D.S."/>
        </authorList>
    </citation>
    <scope>NUCLEOTIDE SEQUENCE [LARGE SCALE GENOMIC DNA]</scope>
    <source>
        <strain evidence="5">cv. BTx623</strain>
    </source>
</reference>
<proteinExistence type="predicted"/>
<gene>
    <name evidence="4" type="ORF">SORBI_3008G095633</name>
</gene>
<sequence>MFCVSLIFSLFLHIAEPPLTDYELFRMKKCLRNNTYMHSLGLPVLAQLCKNTFVPQEKQQQKDKEDSGSEYNGEDEANNDAHLSDDDLEPSTVSSKKKATTNKRKRGADKEQPRMQSSIVTRGMKKRPDDVSAMNIQADIPNQAAEEGEQNEQERNELNLDATPNGETVNDVNENGETHASNVAEDELLDEEDRTRGPSIGRELVQMTRSRKKKLPLVIEPGKRRPKSVMIAAKFATKCNIAVRQIVPIFPHWKEYKKYPKMIDAYISRVVTKFHTDTNSVPVKKACLAMMKEAVRQQRYKLKKRYFDAFPLHQVPKTSPVGTMTDVQWDHLVEHWKKEEKMVTCEKNRENRSKVQFHQTTGSRSYEMHIVNLAEKYKNEPPNALELFKETHYSKKKGFSPAVQSLVVEIEDNLNQPVDEALEPKDVTEVLSEALVQKTKKNRFLVNVGLKSSATRGSAEYDLQEELVVEKQTSSDLREIVKTQQQQMDEMMKKLEEKEAAMAKREEESKKREANIDALIKTFMSMVPGDQATQ</sequence>
<dbReference type="ExpressionAtlas" id="A0A1Z5R5P7">
    <property type="expression patterns" value="baseline"/>
</dbReference>
<evidence type="ECO:0000256" key="2">
    <source>
        <dbReference type="SAM" id="MobiDB-lite"/>
    </source>
</evidence>
<dbReference type="InterPro" id="IPR004252">
    <property type="entry name" value="Probable_transposase_24"/>
</dbReference>
<keyword evidence="1" id="KW-0175">Coiled coil</keyword>
<name>A0A1Z5R5P7_SORBI</name>
<dbReference type="AlphaFoldDB" id="A0A1Z5R5P7"/>
<dbReference type="EMBL" id="CM000767">
    <property type="protein sequence ID" value="OQU79098.1"/>
    <property type="molecule type" value="Genomic_DNA"/>
</dbReference>
<keyword evidence="5" id="KW-1185">Reference proteome</keyword>
<feature type="compositionally biased region" description="Polar residues" evidence="2">
    <location>
        <begin position="165"/>
        <end position="180"/>
    </location>
</feature>
<accession>A0A1Z5R5P7</accession>
<dbReference type="Pfam" id="PF03004">
    <property type="entry name" value="Transposase_24"/>
    <property type="match status" value="1"/>
</dbReference>
<dbReference type="PANTHER" id="PTHR33063:SF17">
    <property type="entry name" value="OS06G0271400 PROTEIN"/>
    <property type="match status" value="1"/>
</dbReference>
<feature type="region of interest" description="Disordered" evidence="2">
    <location>
        <begin position="142"/>
        <end position="180"/>
    </location>
</feature>
<reference evidence="5" key="2">
    <citation type="journal article" date="2018" name="Plant J.">
        <title>The Sorghum bicolor reference genome: improved assembly, gene annotations, a transcriptome atlas, and signatures of genome organization.</title>
        <authorList>
            <person name="McCormick R.F."/>
            <person name="Truong S.K."/>
            <person name="Sreedasyam A."/>
            <person name="Jenkins J."/>
            <person name="Shu S."/>
            <person name="Sims D."/>
            <person name="Kennedy M."/>
            <person name="Amirebrahimi M."/>
            <person name="Weers B.D."/>
            <person name="McKinley B."/>
            <person name="Mattison A."/>
            <person name="Morishige D.T."/>
            <person name="Grimwood J."/>
            <person name="Schmutz J."/>
            <person name="Mullet J.E."/>
        </authorList>
    </citation>
    <scope>NUCLEOTIDE SEQUENCE [LARGE SCALE GENOMIC DNA]</scope>
    <source>
        <strain evidence="5">cv. BTx623</strain>
    </source>
</reference>
<evidence type="ECO:0000256" key="1">
    <source>
        <dbReference type="SAM" id="Coils"/>
    </source>
</evidence>
<evidence type="ECO:0000256" key="3">
    <source>
        <dbReference type="SAM" id="SignalP"/>
    </source>
</evidence>
<keyword evidence="3" id="KW-0732">Signal</keyword>